<dbReference type="SUPFAM" id="SSF51905">
    <property type="entry name" value="FAD/NAD(P)-binding domain"/>
    <property type="match status" value="1"/>
</dbReference>
<organism evidence="1 2">
    <name type="scientific">Laspinema palackyanum D2a</name>
    <dbReference type="NCBI Taxonomy" id="2953684"/>
    <lineage>
        <taxon>Bacteria</taxon>
        <taxon>Bacillati</taxon>
        <taxon>Cyanobacteriota</taxon>
        <taxon>Cyanophyceae</taxon>
        <taxon>Oscillatoriophycideae</taxon>
        <taxon>Oscillatoriales</taxon>
        <taxon>Laspinemataceae</taxon>
        <taxon>Laspinema</taxon>
        <taxon>Laspinema palackyanum</taxon>
    </lineage>
</organism>
<comment type="caution">
    <text evidence="1">The sequence shown here is derived from an EMBL/GenBank/DDBJ whole genome shotgun (WGS) entry which is preliminary data.</text>
</comment>
<reference evidence="1 2" key="1">
    <citation type="journal article" date="2022" name="Front. Microbiol.">
        <title>High genomic differentiation and limited gene flow indicate recent cryptic speciation within the genus Laspinema (cyanobacteria).</title>
        <authorList>
            <person name="Stanojkovic A."/>
            <person name="Skoupy S."/>
            <person name="Skaloud P."/>
            <person name="Dvorak P."/>
        </authorList>
    </citation>
    <scope>NUCLEOTIDE SEQUENCE [LARGE SCALE GENOMIC DNA]</scope>
    <source>
        <strain evidence="1 2">D2a</strain>
    </source>
</reference>
<evidence type="ECO:0000313" key="2">
    <source>
        <dbReference type="Proteomes" id="UP001525890"/>
    </source>
</evidence>
<keyword evidence="2" id="KW-1185">Reference proteome</keyword>
<proteinExistence type="predicted"/>
<protein>
    <submittedName>
        <fullName evidence="1">NAD(P)/FAD-dependent oxidoreductase</fullName>
    </submittedName>
</protein>
<dbReference type="InterPro" id="IPR050407">
    <property type="entry name" value="Geranylgeranyl_reductase"/>
</dbReference>
<dbReference type="RefSeq" id="WP_368007175.1">
    <property type="nucleotide sequence ID" value="NZ_JAMXFF010000021.1"/>
</dbReference>
<evidence type="ECO:0000313" key="1">
    <source>
        <dbReference type="EMBL" id="MCT7967601.1"/>
    </source>
</evidence>
<dbReference type="EMBL" id="JAMXFF010000021">
    <property type="protein sequence ID" value="MCT7967601.1"/>
    <property type="molecule type" value="Genomic_DNA"/>
</dbReference>
<dbReference type="PANTHER" id="PTHR42685">
    <property type="entry name" value="GERANYLGERANYL DIPHOSPHATE REDUCTASE"/>
    <property type="match status" value="1"/>
</dbReference>
<gene>
    <name evidence="1" type="ORF">NG799_14770</name>
</gene>
<accession>A0ABT2MS71</accession>
<sequence>MKSFDVIIVGAGPAGGHCARQLAGAGISVLLVEQHQTFEANNFSSAVTPMETLAQFELSESVVGSFWNQLVIVSTQVRKQWESSTALGAVLNFAKLREFLAGEVTRNGGEVWLGHRYLSHSSQDGETVVMLKPQGKEPIALRTRVLVDATGSARSLLSPHRQKRPDFFSGTGIEYLIKVDDSTYQSCAESLIFFLGHHWMPQGYSWIFPMERNILKVGAARYYGQHQILKDNYPAIKQSIELLIKDYLQIDDYHRLETHGSTLHYSRGLQDIYYRDNLIAIGDAVSSVNCLGGEGIRHGMASGQIASEYIQEYLADRTRDFAAYQHHLHQHFKRSWDISERIARKVYLEYSDRRIDQGLAYLGNLEVSEVIELLFSYRFENMTKGVGRILLSKLTEFWQKIGQRLGLSSTIG</sequence>
<dbReference type="Gene3D" id="3.50.50.60">
    <property type="entry name" value="FAD/NAD(P)-binding domain"/>
    <property type="match status" value="1"/>
</dbReference>
<name>A0ABT2MS71_9CYAN</name>
<dbReference type="InterPro" id="IPR036188">
    <property type="entry name" value="FAD/NAD-bd_sf"/>
</dbReference>
<dbReference type="PANTHER" id="PTHR42685:SF22">
    <property type="entry name" value="CONDITIONED MEDIUM FACTOR RECEPTOR 1"/>
    <property type="match status" value="1"/>
</dbReference>
<dbReference type="Proteomes" id="UP001525890">
    <property type="component" value="Unassembled WGS sequence"/>
</dbReference>
<dbReference type="Pfam" id="PF12831">
    <property type="entry name" value="FAD_oxidored"/>
    <property type="match status" value="1"/>
</dbReference>